<proteinExistence type="predicted"/>
<dbReference type="Proteomes" id="UP000013909">
    <property type="component" value="Unassembled WGS sequence"/>
</dbReference>
<dbReference type="EMBL" id="AQHR01000073">
    <property type="protein sequence ID" value="EON76809.1"/>
    <property type="molecule type" value="Genomic_DNA"/>
</dbReference>
<accession>R7ZS33</accession>
<comment type="caution">
    <text evidence="1">The sequence shown here is derived from an EMBL/GenBank/DDBJ whole genome shotgun (WGS) entry which is preliminary data.</text>
</comment>
<protein>
    <recommendedName>
        <fullName evidence="3">Secretion system C-terminal sorting domain-containing protein</fullName>
    </recommendedName>
</protein>
<dbReference type="STRING" id="1232681.ADIS_2680"/>
<dbReference type="AlphaFoldDB" id="R7ZS33"/>
<evidence type="ECO:0008006" key="3">
    <source>
        <dbReference type="Google" id="ProtNLM"/>
    </source>
</evidence>
<sequence>MDVSNYILLLRCFSAPNIFCGGLLCCVLVVSPLAAQEIYPVEGSYRTNLSPGGSGVWSDPLIWLEYDGIGWVSTASPPGRYNDVFILRGHEVVLTGHEEVGNLYLFGQGESPGRKLNLQSYDLSIFGALRSLGENSGGEWILHPNAHPSTDWIYPETGSLVFRGASRTVVDRNSWSGVSNYSRFTVRFSPDPDATLVVNAAMKATEFIIESGTVLQTLNTNGTPATSTFSFNIHNSFGAEAFGSLTVRSGATLISEASAPSGQILRRTGTRPAASFILEEGGGLILLGDRPQLEAELVQLQGTVIYNYDGDGQQRMLAPALLTSQTIDSYNNIYFEGNGAKLLPMDLFLTGDLVASGGPVIGGTTHLTLIGAQDQRVDWPGFFVSDLSVVKDGGTIMLEQDVTVARDFRMLGGNMDFGGNSLVLNTSMIGSYEYTGGFWLRLNSLTINNIHFDGGGSGNVYPFFDDYLAAPRTIRLHAESVPSNQTITIAHIQTPGTTLANGLIDEDGTEIYYLMNSHFSVAHAGSHTGELEIWIQGDDMLLNDVSDLRVAGNGTAATGFHVEAALEGSRIWAKRSVSFEALQAAAFALASTEPLSLLPIEWRSFSAVVHDGNVQLAWQTKVGESTRFTILRAEDASLDFRVIYEFDASASDESFFFLDNQPLPFNGHVYYQVLAWDQDALISASPVTSVRTKRNVDDLPIIFPNPYLSGDVQVRIPDRAFRGDVRAVVHDSRGKLWMDVEIFSREDAAIFGTALTGYLPGIYFIRLVAEDLNYSMKWIKKY</sequence>
<organism evidence="1 2">
    <name type="scientific">Lunatimonas lonarensis</name>
    <dbReference type="NCBI Taxonomy" id="1232681"/>
    <lineage>
        <taxon>Bacteria</taxon>
        <taxon>Pseudomonadati</taxon>
        <taxon>Bacteroidota</taxon>
        <taxon>Cytophagia</taxon>
        <taxon>Cytophagales</taxon>
        <taxon>Cyclobacteriaceae</taxon>
    </lineage>
</organism>
<reference evidence="1 2" key="1">
    <citation type="submission" date="2013-02" db="EMBL/GenBank/DDBJ databases">
        <title>A novel strain isolated from Lonar lake, Maharashtra, India.</title>
        <authorList>
            <person name="Singh A."/>
        </authorList>
    </citation>
    <scope>NUCLEOTIDE SEQUENCE [LARGE SCALE GENOMIC DNA]</scope>
    <source>
        <strain evidence="1 2">AK24</strain>
    </source>
</reference>
<gene>
    <name evidence="1" type="ORF">ADIS_2680</name>
</gene>
<name>R7ZS33_9BACT</name>
<evidence type="ECO:0000313" key="1">
    <source>
        <dbReference type="EMBL" id="EON76809.1"/>
    </source>
</evidence>
<keyword evidence="2" id="KW-1185">Reference proteome</keyword>
<evidence type="ECO:0000313" key="2">
    <source>
        <dbReference type="Proteomes" id="UP000013909"/>
    </source>
</evidence>